<accession>A0A0F9RXR6</accession>
<proteinExistence type="predicted"/>
<sequence length="669" mass="76858">MGFKKVDLDQLKTKIGPNFLGIPIREGGKIVEKSSIEKKIESSYMGSFSEILILNEEFLEFHYSNNGKRISALGNGNISIFNNSVKDRIWDVNLQFSGSQINNQNEENNLQLGIFEPNSNKVLKYEILSSEKLPDLVKVTENVENLTEEIENFTKAEGSSILSEDKTNNYLLMLAKENHIKFTISIVNISNSILEKIKFKKFFPDNFYNLEFKSNKTEDFKITRNSMECPLNSLNPGEKAEITIQAKIFPKKKENIKTGKLGLTFTLLNKVISGVKINYFSGYSHAMHAIKKVEKNYAPNNWQCSLIFENHSDFKMQLKSILISDKSNSKKILDLDFSSAEKTTVLPRGKYISEYFDFIDEKEPTFSRKLEYSVEYKTEKSSMITSKFDENSFKIASVLIKKKLAEGEIKSFEETTLNSRIIISNDGTLPIKGLRISEKIPEDFLAPRDIAQYKLYRSSGVLDPDNVELKIIPDDEDPTHEHLIELTINLKKDRLESAIELEDFLEVKYPLKAITPDYKKAYDFPLNVYSYYPKYTGSIQNEFYVIMDDLSKMDQSTIKISHRRRKLMIGKEIFPGRSTNEFAIYIVAKNGSNIKLNDVSITDTFPDSFELISSNIDHSLNKSKKNGENKISFLIDTILPFQEQEIMYYLKNISSEDIKHSELESFFIG</sequence>
<comment type="caution">
    <text evidence="1">The sequence shown here is derived from an EMBL/GenBank/DDBJ whole genome shotgun (WGS) entry which is preliminary data.</text>
</comment>
<gene>
    <name evidence="1" type="ORF">LCGC14_0920070</name>
</gene>
<evidence type="ECO:0000313" key="1">
    <source>
        <dbReference type="EMBL" id="KKN21968.1"/>
    </source>
</evidence>
<protein>
    <recommendedName>
        <fullName evidence="2">DUF11 domain-containing protein</fullName>
    </recommendedName>
</protein>
<dbReference type="AlphaFoldDB" id="A0A0F9RXR6"/>
<evidence type="ECO:0008006" key="2">
    <source>
        <dbReference type="Google" id="ProtNLM"/>
    </source>
</evidence>
<dbReference type="EMBL" id="LAZR01003104">
    <property type="protein sequence ID" value="KKN21968.1"/>
    <property type="molecule type" value="Genomic_DNA"/>
</dbReference>
<reference evidence="1" key="1">
    <citation type="journal article" date="2015" name="Nature">
        <title>Complex archaea that bridge the gap between prokaryotes and eukaryotes.</title>
        <authorList>
            <person name="Spang A."/>
            <person name="Saw J.H."/>
            <person name="Jorgensen S.L."/>
            <person name="Zaremba-Niedzwiedzka K."/>
            <person name="Martijn J."/>
            <person name="Lind A.E."/>
            <person name="van Eijk R."/>
            <person name="Schleper C."/>
            <person name="Guy L."/>
            <person name="Ettema T.J."/>
        </authorList>
    </citation>
    <scope>NUCLEOTIDE SEQUENCE</scope>
</reference>
<organism evidence="1">
    <name type="scientific">marine sediment metagenome</name>
    <dbReference type="NCBI Taxonomy" id="412755"/>
    <lineage>
        <taxon>unclassified sequences</taxon>
        <taxon>metagenomes</taxon>
        <taxon>ecological metagenomes</taxon>
    </lineage>
</organism>
<name>A0A0F9RXR6_9ZZZZ</name>